<dbReference type="InterPro" id="IPR010982">
    <property type="entry name" value="Lambda_DNA-bd_dom_sf"/>
</dbReference>
<dbReference type="HOGENOM" id="CLU_047530_3_0_4"/>
<keyword evidence="2" id="KW-1133">Transmembrane helix</keyword>
<dbReference type="CDD" id="cd00093">
    <property type="entry name" value="HTH_XRE"/>
    <property type="match status" value="1"/>
</dbReference>
<keyword evidence="2" id="KW-0472">Membrane</keyword>
<protein>
    <recommendedName>
        <fullName evidence="3">Cytoskeleton protein RodZ-like C-terminal domain-containing protein</fullName>
    </recommendedName>
</protein>
<keyword evidence="5" id="KW-1185">Reference proteome</keyword>
<dbReference type="Gene3D" id="1.10.260.40">
    <property type="entry name" value="lambda repressor-like DNA-binding domains"/>
    <property type="match status" value="1"/>
</dbReference>
<feature type="transmembrane region" description="Helical" evidence="2">
    <location>
        <begin position="125"/>
        <end position="142"/>
    </location>
</feature>
<dbReference type="GO" id="GO:0003677">
    <property type="term" value="F:DNA binding"/>
    <property type="evidence" value="ECO:0007669"/>
    <property type="project" value="InterPro"/>
</dbReference>
<dbReference type="InterPro" id="IPR025194">
    <property type="entry name" value="RodZ-like_C"/>
</dbReference>
<dbReference type="InterPro" id="IPR050400">
    <property type="entry name" value="Bact_Cytoskel_RodZ"/>
</dbReference>
<dbReference type="InterPro" id="IPR001387">
    <property type="entry name" value="Cro/C1-type_HTH"/>
</dbReference>
<dbReference type="Pfam" id="PF13464">
    <property type="entry name" value="RodZ_C"/>
    <property type="match status" value="1"/>
</dbReference>
<dbReference type="OrthoDB" id="8561330at2"/>
<evidence type="ECO:0000256" key="2">
    <source>
        <dbReference type="SAM" id="Phobius"/>
    </source>
</evidence>
<feature type="compositionally biased region" description="Low complexity" evidence="1">
    <location>
        <begin position="205"/>
        <end position="222"/>
    </location>
</feature>
<dbReference type="STRING" id="582744.Msip34_1717"/>
<reference evidence="4 5" key="2">
    <citation type="journal article" date="2011" name="J. Bacteriol.">
        <title>Genomes of three methylotrophs from a single niche uncover genetic and metabolic divergence of Methylophilaceae.</title>
        <authorList>
            <person name="Lapidus A."/>
            <person name="Clum A."/>
            <person name="Labutti K."/>
            <person name="Kaluzhnaya M.G."/>
            <person name="Lim S."/>
            <person name="Beck D.A."/>
            <person name="Glavina Del Rio T."/>
            <person name="Nolan M."/>
            <person name="Mavromatis K."/>
            <person name="Huntemann M."/>
            <person name="Lucas S."/>
            <person name="Lidstrom M.E."/>
            <person name="Ivanova N."/>
            <person name="Chistoserdova L."/>
        </authorList>
    </citation>
    <scope>NUCLEOTIDE SEQUENCE [LARGE SCALE GENOMIC DNA]</scope>
    <source>
        <strain evidence="4 5">SIP3-4</strain>
    </source>
</reference>
<dbReference type="RefSeq" id="WP_015830367.1">
    <property type="nucleotide sequence ID" value="NC_012969.1"/>
</dbReference>
<gene>
    <name evidence="4" type="ordered locus">Msip34_1717</name>
</gene>
<reference evidence="5" key="1">
    <citation type="submission" date="2009-07" db="EMBL/GenBank/DDBJ databases">
        <title>Complete sequence of chromosome of Methylovorus sp. SIP3-4.</title>
        <authorList>
            <person name="Lucas S."/>
            <person name="Copeland A."/>
            <person name="Lapidus A."/>
            <person name="Glavina del Rio T."/>
            <person name="Tice H."/>
            <person name="Bruce D."/>
            <person name="Goodwin L."/>
            <person name="Pitluck S."/>
            <person name="Clum A."/>
            <person name="Larimer F."/>
            <person name="Land M."/>
            <person name="Hauser L."/>
            <person name="Kyrpides N."/>
            <person name="Mikhailova N."/>
            <person name="Kayluzhnaya M."/>
            <person name="Chistoserdova L."/>
        </authorList>
    </citation>
    <scope>NUCLEOTIDE SEQUENCE [LARGE SCALE GENOMIC DNA]</scope>
    <source>
        <strain evidence="5">SIP3-4</strain>
    </source>
</reference>
<dbReference type="AlphaFoldDB" id="C6XEI7"/>
<feature type="region of interest" description="Disordered" evidence="1">
    <location>
        <begin position="157"/>
        <end position="222"/>
    </location>
</feature>
<dbReference type="PANTHER" id="PTHR34475:SF1">
    <property type="entry name" value="CYTOSKELETON PROTEIN RODZ"/>
    <property type="match status" value="1"/>
</dbReference>
<organism evidence="4 5">
    <name type="scientific">Methylovorus glucosotrophus (strain SIP3-4)</name>
    <dbReference type="NCBI Taxonomy" id="582744"/>
    <lineage>
        <taxon>Bacteria</taxon>
        <taxon>Pseudomonadati</taxon>
        <taxon>Pseudomonadota</taxon>
        <taxon>Betaproteobacteria</taxon>
        <taxon>Nitrosomonadales</taxon>
        <taxon>Methylophilaceae</taxon>
        <taxon>Methylovorus</taxon>
    </lineage>
</organism>
<evidence type="ECO:0000313" key="5">
    <source>
        <dbReference type="Proteomes" id="UP000002743"/>
    </source>
</evidence>
<dbReference type="EMBL" id="CP001674">
    <property type="protein sequence ID" value="ACT50962.1"/>
    <property type="molecule type" value="Genomic_DNA"/>
</dbReference>
<dbReference type="PANTHER" id="PTHR34475">
    <property type="match status" value="1"/>
</dbReference>
<sequence length="336" mass="35457">MTETTPVTPDTQEAASTVSSHASSIGAILRAAREQKGLSVIDIHARLRISERQIHALETDDFSLLPEPTIARGFIRNYAKFLEIDAEPLLAAYRAQMPSEEQKNISIPSANIPITQSRTTDWKKYIYASVLVLLGAGVWLLYDENLIPGIPDLHLGSSSSEVSPAQGESLPQAALPAAERESAATQAPAQGEALALPPEQTSDQAGAAPAAEPQAAPAAAVPATPSAIAPAVQPLPATPAATSAPASTNADSTTSSVALHKVRLVFTEDSWVSIVDRHGKEIFNKTKRAGSEDAVEGEPPLKVTIGNAAGSQLIYDDKPVDTAPYNRLNVVRITLE</sequence>
<feature type="domain" description="Cytoskeleton protein RodZ-like C-terminal" evidence="3">
    <location>
        <begin position="263"/>
        <end position="334"/>
    </location>
</feature>
<dbReference type="Pfam" id="PF13413">
    <property type="entry name" value="HTH_25"/>
    <property type="match status" value="1"/>
</dbReference>
<dbReference type="SUPFAM" id="SSF47413">
    <property type="entry name" value="lambda repressor-like DNA-binding domains"/>
    <property type="match status" value="1"/>
</dbReference>
<dbReference type="Proteomes" id="UP000002743">
    <property type="component" value="Chromosome"/>
</dbReference>
<evidence type="ECO:0000313" key="4">
    <source>
        <dbReference type="EMBL" id="ACT50962.1"/>
    </source>
</evidence>
<name>C6XEI7_METGS</name>
<evidence type="ECO:0000256" key="1">
    <source>
        <dbReference type="SAM" id="MobiDB-lite"/>
    </source>
</evidence>
<proteinExistence type="predicted"/>
<keyword evidence="2" id="KW-0812">Transmembrane</keyword>
<accession>C6XEI7</accession>
<dbReference type="KEGG" id="mei:Msip34_1717"/>
<dbReference type="eggNOG" id="COG1426">
    <property type="taxonomic scope" value="Bacteria"/>
</dbReference>
<evidence type="ECO:0000259" key="3">
    <source>
        <dbReference type="Pfam" id="PF13464"/>
    </source>
</evidence>